<dbReference type="AlphaFoldDB" id="A0A7S7LUE3"/>
<gene>
    <name evidence="2" type="ORF">HUE88_07810</name>
</gene>
<dbReference type="InterPro" id="IPR024705">
    <property type="entry name" value="Ssp411"/>
</dbReference>
<sequence>MSNKLATQDSPYLQQHKDNPVDWYPWGDEAFLKAKKENKAIFISIGYSSCHWCHVMEETVFENQICADILNEHFVSIKVDREERPDIDKHYQEVHMLLNRRAGGWPTSIFCTPQNKPFFAGTYIPPESQGGSIQGMGFIELTKLIGEKIAQNDEQIYKNADEIEGFLNHIEHPKEATLLKEDFVKNFMLQVKNNYQTKDGGFSVAPKFPHVSTLGTLLTIDKLYGDKEASSMLLHTLNSMKKGGMYDLVDGGFCRYSVDNEWIVPHFEKMLYDNALLCEVYANAYLTYMDESFLHVAKDIADFWQNFMSEDNLFYSASDADSEGEEGTYFIYTYEEVYNILQVNNYENIEDILRSLSVTKNGNFDGKNIIRFKDAEAPKEFETIKVLLGDLRASREYPFCDKKIQTSWSSMMIKSLFVLGNIDTKYKDRAKKSLDALLKTMFIEGNLYHTTLIHKRPKVEAFLEDYAYLAQALILAFNSTQDEVYLVKAQHFANMALEEFYKNGVWKFSTGEFETKADIADNTYTSSVSIMIDVLISLSTLLEDEKYAHFAFKTLEYNSFELARRPVVYPYMLRQMLRYLKGDRIIKSNIKNLQNNAFKLSSISYPFIQQKAADEKDFMICGTKSCFASIENLNNINDIIAKSF</sequence>
<organism evidence="2 3">
    <name type="scientific">Candidatus Sulfurimonas baltica</name>
    <dbReference type="NCBI Taxonomy" id="2740404"/>
    <lineage>
        <taxon>Bacteria</taxon>
        <taxon>Pseudomonadati</taxon>
        <taxon>Campylobacterota</taxon>
        <taxon>Epsilonproteobacteria</taxon>
        <taxon>Campylobacterales</taxon>
        <taxon>Sulfurimonadaceae</taxon>
        <taxon>Sulfurimonas</taxon>
    </lineage>
</organism>
<dbReference type="Gene3D" id="3.40.30.10">
    <property type="entry name" value="Glutaredoxin"/>
    <property type="match status" value="1"/>
</dbReference>
<dbReference type="PIRSF" id="PIRSF006402">
    <property type="entry name" value="UCP006402_thioredoxin"/>
    <property type="match status" value="1"/>
</dbReference>
<dbReference type="PANTHER" id="PTHR42899">
    <property type="entry name" value="SPERMATOGENESIS-ASSOCIATED PROTEIN 20"/>
    <property type="match status" value="1"/>
</dbReference>
<dbReference type="InterPro" id="IPR004879">
    <property type="entry name" value="Ssp411-like_TRX"/>
</dbReference>
<evidence type="ECO:0000259" key="1">
    <source>
        <dbReference type="Pfam" id="PF03190"/>
    </source>
</evidence>
<name>A0A7S7LUE3_9BACT</name>
<keyword evidence="3" id="KW-1185">Reference proteome</keyword>
<dbReference type="SUPFAM" id="SSF48208">
    <property type="entry name" value="Six-hairpin glycosidases"/>
    <property type="match status" value="1"/>
</dbReference>
<dbReference type="InterPro" id="IPR036249">
    <property type="entry name" value="Thioredoxin-like_sf"/>
</dbReference>
<dbReference type="Proteomes" id="UP000593994">
    <property type="component" value="Chromosome"/>
</dbReference>
<dbReference type="EMBL" id="CP054492">
    <property type="protein sequence ID" value="QOY51048.1"/>
    <property type="molecule type" value="Genomic_DNA"/>
</dbReference>
<proteinExistence type="predicted"/>
<dbReference type="PANTHER" id="PTHR42899:SF1">
    <property type="entry name" value="SPERMATOGENESIS-ASSOCIATED PROTEIN 20"/>
    <property type="match status" value="1"/>
</dbReference>
<evidence type="ECO:0000313" key="2">
    <source>
        <dbReference type="EMBL" id="QOY51048.1"/>
    </source>
</evidence>
<dbReference type="GO" id="GO:0005975">
    <property type="term" value="P:carbohydrate metabolic process"/>
    <property type="evidence" value="ECO:0007669"/>
    <property type="project" value="InterPro"/>
</dbReference>
<dbReference type="KEGG" id="sbal:HUE88_07810"/>
<dbReference type="CDD" id="cd02955">
    <property type="entry name" value="SSP411"/>
    <property type="match status" value="1"/>
</dbReference>
<dbReference type="SUPFAM" id="SSF52833">
    <property type="entry name" value="Thioredoxin-like"/>
    <property type="match status" value="1"/>
</dbReference>
<dbReference type="InterPro" id="IPR008928">
    <property type="entry name" value="6-hairpin_glycosidase_sf"/>
</dbReference>
<reference evidence="2 3" key="1">
    <citation type="submission" date="2020-05" db="EMBL/GenBank/DDBJ databases">
        <title>Sulfurimonas marisnigri, sp. nov., and Sulfurimonas baltica, sp. nov., manganese oxide reducing chemolithoautotrophs of the class Epsilonproteobacteria isolated from the pelagic redoxclines of the Black and Baltic Seas and emended description of the genus Sulfurimonas.</title>
        <authorList>
            <person name="Henkel J.V."/>
            <person name="Laudan C."/>
            <person name="Werner J."/>
            <person name="Neu T."/>
            <person name="Plewe S."/>
            <person name="Sproer C."/>
            <person name="Bunk B."/>
            <person name="Schulz-Vogt H.N."/>
        </authorList>
    </citation>
    <scope>NUCLEOTIDE SEQUENCE [LARGE SCALE GENOMIC DNA]</scope>
    <source>
        <strain evidence="2 3">GD2</strain>
    </source>
</reference>
<accession>A0A7S7LUE3</accession>
<dbReference type="Pfam" id="PF03190">
    <property type="entry name" value="Thioredox_DsbH"/>
    <property type="match status" value="1"/>
</dbReference>
<feature type="domain" description="Spermatogenesis-associated protein 20-like TRX" evidence="1">
    <location>
        <begin position="3"/>
        <end position="165"/>
    </location>
</feature>
<protein>
    <submittedName>
        <fullName evidence="2">Thioredoxin domain-containing protein</fullName>
    </submittedName>
</protein>
<evidence type="ECO:0000313" key="3">
    <source>
        <dbReference type="Proteomes" id="UP000593994"/>
    </source>
</evidence>
<dbReference type="RefSeq" id="WP_194368163.1">
    <property type="nucleotide sequence ID" value="NZ_CP054492.1"/>
</dbReference>